<proteinExistence type="inferred from homology"/>
<keyword evidence="7" id="KW-0560">Oxidoreductase</keyword>
<keyword evidence="9 12" id="KW-0472">Membrane</keyword>
<protein>
    <submittedName>
        <fullName evidence="15">Ferric reductase like transmembrane component-domain-containing protein</fullName>
    </submittedName>
</protein>
<keyword evidence="3" id="KW-0813">Transport</keyword>
<dbReference type="InterPro" id="IPR013121">
    <property type="entry name" value="Fe_red_NAD-bd_6"/>
</dbReference>
<evidence type="ECO:0000256" key="3">
    <source>
        <dbReference type="ARBA" id="ARBA00022448"/>
    </source>
</evidence>
<dbReference type="PANTHER" id="PTHR32361:SF9">
    <property type="entry name" value="FERRIC REDUCTASE TRANSMEMBRANE COMPONENT 3-RELATED"/>
    <property type="match status" value="1"/>
</dbReference>
<evidence type="ECO:0000256" key="10">
    <source>
        <dbReference type="ARBA" id="ARBA00023180"/>
    </source>
</evidence>
<evidence type="ECO:0000256" key="4">
    <source>
        <dbReference type="ARBA" id="ARBA00022692"/>
    </source>
</evidence>
<feature type="region of interest" description="Disordered" evidence="11">
    <location>
        <begin position="658"/>
        <end position="684"/>
    </location>
</feature>
<comment type="subcellular location">
    <subcellularLocation>
        <location evidence="1">Membrane</location>
        <topology evidence="1">Multi-pass membrane protein</topology>
    </subcellularLocation>
</comment>
<dbReference type="InterPro" id="IPR039261">
    <property type="entry name" value="FNR_nucleotide-bd"/>
</dbReference>
<evidence type="ECO:0000256" key="2">
    <source>
        <dbReference type="ARBA" id="ARBA00006278"/>
    </source>
</evidence>
<dbReference type="EMBL" id="JAGTJR010000059">
    <property type="protein sequence ID" value="KAH7025428.1"/>
    <property type="molecule type" value="Genomic_DNA"/>
</dbReference>
<feature type="domain" description="FAD-binding FR-type" evidence="14">
    <location>
        <begin position="442"/>
        <end position="579"/>
    </location>
</feature>
<dbReference type="InterPro" id="IPR013130">
    <property type="entry name" value="Fe3_Rdtase_TM_dom"/>
</dbReference>
<evidence type="ECO:0000256" key="13">
    <source>
        <dbReference type="SAM" id="SignalP"/>
    </source>
</evidence>
<dbReference type="SUPFAM" id="SSF52343">
    <property type="entry name" value="Ferredoxin reductase-like, C-terminal NADP-linked domain"/>
    <property type="match status" value="1"/>
</dbReference>
<comment type="similarity">
    <text evidence="2">Belongs to the ferric reductase (FRE) family.</text>
</comment>
<keyword evidence="13" id="KW-0732">Signal</keyword>
<dbReference type="InterPro" id="IPR051410">
    <property type="entry name" value="Ferric/Cupric_Reductase"/>
</dbReference>
<feature type="compositionally biased region" description="Basic and acidic residues" evidence="11">
    <location>
        <begin position="672"/>
        <end position="684"/>
    </location>
</feature>
<gene>
    <name evidence="15" type="ORF">B0J12DRAFT_790255</name>
</gene>
<feature type="signal peptide" evidence="13">
    <location>
        <begin position="1"/>
        <end position="20"/>
    </location>
</feature>
<keyword evidence="5" id="KW-0249">Electron transport</keyword>
<dbReference type="InterPro" id="IPR013112">
    <property type="entry name" value="FAD-bd_8"/>
</dbReference>
<evidence type="ECO:0000256" key="8">
    <source>
        <dbReference type="ARBA" id="ARBA00023065"/>
    </source>
</evidence>
<dbReference type="Proteomes" id="UP000774617">
    <property type="component" value="Unassembled WGS sequence"/>
</dbReference>
<keyword evidence="16" id="KW-1185">Reference proteome</keyword>
<dbReference type="CDD" id="cd06186">
    <property type="entry name" value="NOX_Duox_like_FAD_NADP"/>
    <property type="match status" value="1"/>
</dbReference>
<dbReference type="SFLD" id="SFLDG01168">
    <property type="entry name" value="Ferric_reductase_subgroup_(FRE"/>
    <property type="match status" value="1"/>
</dbReference>
<evidence type="ECO:0000256" key="11">
    <source>
        <dbReference type="SAM" id="MobiDB-lite"/>
    </source>
</evidence>
<dbReference type="SFLD" id="SFLDS00052">
    <property type="entry name" value="Ferric_Reductase_Domain"/>
    <property type="match status" value="1"/>
</dbReference>
<comment type="caution">
    <text evidence="15">The sequence shown here is derived from an EMBL/GenBank/DDBJ whole genome shotgun (WGS) entry which is preliminary data.</text>
</comment>
<evidence type="ECO:0000256" key="7">
    <source>
        <dbReference type="ARBA" id="ARBA00023002"/>
    </source>
</evidence>
<evidence type="ECO:0000259" key="14">
    <source>
        <dbReference type="PROSITE" id="PS51384"/>
    </source>
</evidence>
<dbReference type="Pfam" id="PF01794">
    <property type="entry name" value="Ferric_reduct"/>
    <property type="match status" value="1"/>
</dbReference>
<evidence type="ECO:0000313" key="16">
    <source>
        <dbReference type="Proteomes" id="UP000774617"/>
    </source>
</evidence>
<dbReference type="Pfam" id="PF08022">
    <property type="entry name" value="FAD_binding_8"/>
    <property type="match status" value="1"/>
</dbReference>
<dbReference type="PROSITE" id="PS51384">
    <property type="entry name" value="FAD_FR"/>
    <property type="match status" value="1"/>
</dbReference>
<sequence length="757" mass="84199">MLVRASVVLGLALSPLPVLTKEIKPTLHSQLCFYGVYDSLRSLDWTQQSPSNLSKREAATPECTSVAATLSIYASCERYCSGDELAAGVKLWRSICKTKQAPLVDVSTLSAAATGDNIRTLPLGDPELNKTTLATSPIILTPSYYKNSPRSKALGWGIHGYWGLIMLMGILKNLLDTAWSSRIMSGVFDVESRGADKRVLKRFGPLIAASSWFKVHLLAPAATGTPHQHLWRWCTGSNRLEMIVVGKHNARTPKAIFAEWMELTSGCSTPNVHQYLNNAVAIRTGYLAYSSLAWIWMFAQRNNIFIWATGWSFRTFNIFHRHCARAGTVFGVIHGVTYTIDYGHYKHKYDVEVKELWFRGGIAAACLMCALVALSSSWLRNRFYDLFLLIHITFAIVLVAMLFTHSSTFTDGKYNGYLWPTVAIWCFDRLVRLVRLIYCNLRVRFSGRIFQVSSTKVTYDEPGDVLRIDVQACSKNLHLTPGQYYFIYQPFALRGWENHPFSLGAYAQAPSPPVTGAATPNRMQNCSTQEGPASTTLTFWVRPRNGWTRRLRDSCTAAPSHSLTPYVLLEGPYGRRKPLHSFDTVILVAGGTGIAAVVPYILDHAARSSGSRGKTVTSKMRLVWASKQATFMERLCAQELSGMLHRSDFEASLFVTGGAGDEEPSTGYATDKVTEEGKGDEKERVTEQAAGVEIKYGRPAIRQLVADAADEALANGTRIALLVCGPATMADEARTVVDAVMQKGYRNLEYIQEYYRW</sequence>
<dbReference type="InterPro" id="IPR017927">
    <property type="entry name" value="FAD-bd_FR_type"/>
</dbReference>
<keyword evidence="6 12" id="KW-1133">Transmembrane helix</keyword>
<dbReference type="PANTHER" id="PTHR32361">
    <property type="entry name" value="FERRIC/CUPRIC REDUCTASE TRANSMEMBRANE COMPONENT"/>
    <property type="match status" value="1"/>
</dbReference>
<feature type="transmembrane region" description="Helical" evidence="12">
    <location>
        <begin position="356"/>
        <end position="374"/>
    </location>
</feature>
<evidence type="ECO:0000256" key="1">
    <source>
        <dbReference type="ARBA" id="ARBA00004141"/>
    </source>
</evidence>
<accession>A0ABQ8FTN7</accession>
<evidence type="ECO:0000256" key="5">
    <source>
        <dbReference type="ARBA" id="ARBA00022982"/>
    </source>
</evidence>
<dbReference type="Gene3D" id="3.40.50.80">
    <property type="entry name" value="Nucleotide-binding domain of ferredoxin-NADP reductase (FNR) module"/>
    <property type="match status" value="1"/>
</dbReference>
<evidence type="ECO:0000256" key="6">
    <source>
        <dbReference type="ARBA" id="ARBA00022989"/>
    </source>
</evidence>
<name>A0ABQ8FTN7_9PEZI</name>
<organism evidence="15 16">
    <name type="scientific">Macrophomina phaseolina</name>
    <dbReference type="NCBI Taxonomy" id="35725"/>
    <lineage>
        <taxon>Eukaryota</taxon>
        <taxon>Fungi</taxon>
        <taxon>Dikarya</taxon>
        <taxon>Ascomycota</taxon>
        <taxon>Pezizomycotina</taxon>
        <taxon>Dothideomycetes</taxon>
        <taxon>Dothideomycetes incertae sedis</taxon>
        <taxon>Botryosphaeriales</taxon>
        <taxon>Botryosphaeriaceae</taxon>
        <taxon>Macrophomina</taxon>
    </lineage>
</organism>
<keyword evidence="8" id="KW-0406">Ion transport</keyword>
<reference evidence="15 16" key="1">
    <citation type="journal article" date="2021" name="Nat. Commun.">
        <title>Genetic determinants of endophytism in the Arabidopsis root mycobiome.</title>
        <authorList>
            <person name="Mesny F."/>
            <person name="Miyauchi S."/>
            <person name="Thiergart T."/>
            <person name="Pickel B."/>
            <person name="Atanasova L."/>
            <person name="Karlsson M."/>
            <person name="Huettel B."/>
            <person name="Barry K.W."/>
            <person name="Haridas S."/>
            <person name="Chen C."/>
            <person name="Bauer D."/>
            <person name="Andreopoulos W."/>
            <person name="Pangilinan J."/>
            <person name="LaButti K."/>
            <person name="Riley R."/>
            <person name="Lipzen A."/>
            <person name="Clum A."/>
            <person name="Drula E."/>
            <person name="Henrissat B."/>
            <person name="Kohler A."/>
            <person name="Grigoriev I.V."/>
            <person name="Martin F.M."/>
            <person name="Hacquard S."/>
        </authorList>
    </citation>
    <scope>NUCLEOTIDE SEQUENCE [LARGE SCALE GENOMIC DNA]</scope>
    <source>
        <strain evidence="15 16">MPI-SDFR-AT-0080</strain>
    </source>
</reference>
<feature type="chain" id="PRO_5045985568" evidence="13">
    <location>
        <begin position="21"/>
        <end position="757"/>
    </location>
</feature>
<evidence type="ECO:0000256" key="9">
    <source>
        <dbReference type="ARBA" id="ARBA00023136"/>
    </source>
</evidence>
<evidence type="ECO:0000313" key="15">
    <source>
        <dbReference type="EMBL" id="KAH7025428.1"/>
    </source>
</evidence>
<evidence type="ECO:0000256" key="12">
    <source>
        <dbReference type="SAM" id="Phobius"/>
    </source>
</evidence>
<keyword evidence="10" id="KW-0325">Glycoprotein</keyword>
<keyword evidence="4 12" id="KW-0812">Transmembrane</keyword>
<feature type="transmembrane region" description="Helical" evidence="12">
    <location>
        <begin position="386"/>
        <end position="405"/>
    </location>
</feature>
<dbReference type="Pfam" id="PF08030">
    <property type="entry name" value="NAD_binding_6"/>
    <property type="match status" value="1"/>
</dbReference>